<evidence type="ECO:0000313" key="10">
    <source>
        <dbReference type="EMBL" id="KAJ2685757.1"/>
    </source>
</evidence>
<dbReference type="SUPFAM" id="SSF53098">
    <property type="entry name" value="Ribonuclease H-like"/>
    <property type="match status" value="1"/>
</dbReference>
<keyword evidence="4" id="KW-0540">Nuclease</keyword>
<accession>A0A9W8GK16</accession>
<evidence type="ECO:0000256" key="1">
    <source>
        <dbReference type="ARBA" id="ARBA00000077"/>
    </source>
</evidence>
<dbReference type="InterPro" id="IPR050092">
    <property type="entry name" value="RNase_H"/>
</dbReference>
<dbReference type="OrthoDB" id="407198at2759"/>
<keyword evidence="11" id="KW-1185">Reference proteome</keyword>
<keyword evidence="5" id="KW-0479">Metal-binding</keyword>
<comment type="catalytic activity">
    <reaction evidence="1">
        <text>Endonucleolytic cleavage to 5'-phosphomonoester.</text>
        <dbReference type="EC" id="3.1.26.4"/>
    </reaction>
</comment>
<feature type="region of interest" description="Disordered" evidence="8">
    <location>
        <begin position="1"/>
        <end position="30"/>
    </location>
</feature>
<dbReference type="Proteomes" id="UP001151516">
    <property type="component" value="Unassembled WGS sequence"/>
</dbReference>
<dbReference type="FunFam" id="3.30.420.10:FF:000115">
    <property type="entry name" value="Ribonuclease H"/>
    <property type="match status" value="1"/>
</dbReference>
<dbReference type="InterPro" id="IPR012337">
    <property type="entry name" value="RNaseH-like_sf"/>
</dbReference>
<evidence type="ECO:0000259" key="9">
    <source>
        <dbReference type="PROSITE" id="PS50879"/>
    </source>
</evidence>
<feature type="domain" description="RNase H type-1" evidence="9">
    <location>
        <begin position="30"/>
        <end position="180"/>
    </location>
</feature>
<evidence type="ECO:0000256" key="5">
    <source>
        <dbReference type="ARBA" id="ARBA00022723"/>
    </source>
</evidence>
<evidence type="ECO:0000256" key="3">
    <source>
        <dbReference type="ARBA" id="ARBA00012180"/>
    </source>
</evidence>
<keyword evidence="6" id="KW-0255">Endonuclease</keyword>
<dbReference type="Pfam" id="PF00075">
    <property type="entry name" value="RNase_H"/>
    <property type="match status" value="1"/>
</dbReference>
<dbReference type="PANTHER" id="PTHR10642">
    <property type="entry name" value="RIBONUCLEASE H1"/>
    <property type="match status" value="1"/>
</dbReference>
<evidence type="ECO:0000256" key="2">
    <source>
        <dbReference type="ARBA" id="ARBA00005300"/>
    </source>
</evidence>
<dbReference type="Gene3D" id="3.30.420.10">
    <property type="entry name" value="Ribonuclease H-like superfamily/Ribonuclease H"/>
    <property type="match status" value="1"/>
</dbReference>
<keyword evidence="7" id="KW-0378">Hydrolase</keyword>
<evidence type="ECO:0000256" key="7">
    <source>
        <dbReference type="ARBA" id="ARBA00022801"/>
    </source>
</evidence>
<organism evidence="10 11">
    <name type="scientific">Coemansia spiralis</name>
    <dbReference type="NCBI Taxonomy" id="417178"/>
    <lineage>
        <taxon>Eukaryota</taxon>
        <taxon>Fungi</taxon>
        <taxon>Fungi incertae sedis</taxon>
        <taxon>Zoopagomycota</taxon>
        <taxon>Kickxellomycotina</taxon>
        <taxon>Kickxellomycetes</taxon>
        <taxon>Kickxellales</taxon>
        <taxon>Kickxellaceae</taxon>
        <taxon>Coemansia</taxon>
    </lineage>
</organism>
<dbReference type="InterPro" id="IPR036397">
    <property type="entry name" value="RNaseH_sf"/>
</dbReference>
<dbReference type="EMBL" id="JANBTX010000136">
    <property type="protein sequence ID" value="KAJ2685757.1"/>
    <property type="molecule type" value="Genomic_DNA"/>
</dbReference>
<gene>
    <name evidence="10" type="ORF">IWW39_004072</name>
</gene>
<dbReference type="GO" id="GO:0004523">
    <property type="term" value="F:RNA-DNA hybrid ribonuclease activity"/>
    <property type="evidence" value="ECO:0007669"/>
    <property type="project" value="UniProtKB-EC"/>
</dbReference>
<dbReference type="PROSITE" id="PS50879">
    <property type="entry name" value="RNASE_H_1"/>
    <property type="match status" value="1"/>
</dbReference>
<dbReference type="PANTHER" id="PTHR10642:SF26">
    <property type="entry name" value="RIBONUCLEASE H1"/>
    <property type="match status" value="1"/>
</dbReference>
<sequence>MVPTTQCESDDRQEYTEHGMNARPMGEGETEDKIVVYTDGASVNNGKRSARAGVGVYFGTGDPRNVSEPLAGPRQTNQRAELMAVLQAIEAVVSSGATKTLVICTDSMYTINCVSVWHYKWANSGWVNSQGQQVNNQDLIRGILDRMKEYRGSIQFIHVRGHSGIHGNEHADQLAVRGANTIDLH</sequence>
<reference evidence="10" key="1">
    <citation type="submission" date="2022-07" db="EMBL/GenBank/DDBJ databases">
        <title>Phylogenomic reconstructions and comparative analyses of Kickxellomycotina fungi.</title>
        <authorList>
            <person name="Reynolds N.K."/>
            <person name="Stajich J.E."/>
            <person name="Barry K."/>
            <person name="Grigoriev I.V."/>
            <person name="Crous P."/>
            <person name="Smith M.E."/>
        </authorList>
    </citation>
    <scope>NUCLEOTIDE SEQUENCE</scope>
    <source>
        <strain evidence="10">CBS 109367</strain>
    </source>
</reference>
<dbReference type="AlphaFoldDB" id="A0A9W8GK16"/>
<proteinExistence type="inferred from homology"/>
<dbReference type="GO" id="GO:0046872">
    <property type="term" value="F:metal ion binding"/>
    <property type="evidence" value="ECO:0007669"/>
    <property type="project" value="UniProtKB-KW"/>
</dbReference>
<evidence type="ECO:0000256" key="6">
    <source>
        <dbReference type="ARBA" id="ARBA00022759"/>
    </source>
</evidence>
<evidence type="ECO:0000313" key="11">
    <source>
        <dbReference type="Proteomes" id="UP001151516"/>
    </source>
</evidence>
<dbReference type="InterPro" id="IPR002156">
    <property type="entry name" value="RNaseH_domain"/>
</dbReference>
<protein>
    <recommendedName>
        <fullName evidence="3">ribonuclease H</fullName>
        <ecNumber evidence="3">3.1.26.4</ecNumber>
    </recommendedName>
</protein>
<comment type="similarity">
    <text evidence="2">Belongs to the RNase H family.</text>
</comment>
<evidence type="ECO:0000256" key="8">
    <source>
        <dbReference type="SAM" id="MobiDB-lite"/>
    </source>
</evidence>
<dbReference type="GO" id="GO:0003676">
    <property type="term" value="F:nucleic acid binding"/>
    <property type="evidence" value="ECO:0007669"/>
    <property type="project" value="InterPro"/>
</dbReference>
<dbReference type="EC" id="3.1.26.4" evidence="3"/>
<comment type="caution">
    <text evidence="10">The sequence shown here is derived from an EMBL/GenBank/DDBJ whole genome shotgun (WGS) entry which is preliminary data.</text>
</comment>
<name>A0A9W8GK16_9FUNG</name>
<dbReference type="GO" id="GO:0043137">
    <property type="term" value="P:DNA replication, removal of RNA primer"/>
    <property type="evidence" value="ECO:0007669"/>
    <property type="project" value="TreeGrafter"/>
</dbReference>
<dbReference type="CDD" id="cd09280">
    <property type="entry name" value="RNase_HI_eukaryote_like"/>
    <property type="match status" value="1"/>
</dbReference>
<evidence type="ECO:0000256" key="4">
    <source>
        <dbReference type="ARBA" id="ARBA00022722"/>
    </source>
</evidence>